<reference evidence="3" key="1">
    <citation type="submission" date="2022-07" db="EMBL/GenBank/DDBJ databases">
        <authorList>
            <person name="Wu T."/>
        </authorList>
    </citation>
    <scope>NUCLEOTIDE SEQUENCE</scope>
    <source>
        <strain evidence="3">SD-1</strain>
    </source>
</reference>
<dbReference type="RefSeq" id="WP_069695066.1">
    <property type="nucleotide sequence ID" value="NZ_CP101180.1"/>
</dbReference>
<evidence type="ECO:0000313" key="4">
    <source>
        <dbReference type="Proteomes" id="UP001163293"/>
    </source>
</evidence>
<accession>A0AAX3EEK4</accession>
<gene>
    <name evidence="3" type="ORF">NL394_13310</name>
</gene>
<dbReference type="InterPro" id="IPR035437">
    <property type="entry name" value="SNase_OB-fold_sf"/>
</dbReference>
<protein>
    <submittedName>
        <fullName evidence="3">Thermonuclease family protein</fullName>
    </submittedName>
</protein>
<dbReference type="PROSITE" id="PS51257">
    <property type="entry name" value="PROKAR_LIPOPROTEIN"/>
    <property type="match status" value="1"/>
</dbReference>
<dbReference type="InterPro" id="IPR016071">
    <property type="entry name" value="Staphylococal_nuclease_OB-fold"/>
</dbReference>
<feature type="region of interest" description="Disordered" evidence="1">
    <location>
        <begin position="37"/>
        <end position="57"/>
    </location>
</feature>
<organism evidence="3 4">
    <name type="scientific">Paenarthrobacter ureafaciens</name>
    <dbReference type="NCBI Taxonomy" id="37931"/>
    <lineage>
        <taxon>Bacteria</taxon>
        <taxon>Bacillati</taxon>
        <taxon>Actinomycetota</taxon>
        <taxon>Actinomycetes</taxon>
        <taxon>Micrococcales</taxon>
        <taxon>Micrococcaceae</taxon>
        <taxon>Paenarthrobacter</taxon>
    </lineage>
</organism>
<evidence type="ECO:0000256" key="1">
    <source>
        <dbReference type="SAM" id="MobiDB-lite"/>
    </source>
</evidence>
<name>A0AAX3EEK4_PAEUR</name>
<dbReference type="Gene3D" id="2.40.50.90">
    <property type="match status" value="1"/>
</dbReference>
<keyword evidence="4" id="KW-1185">Reference proteome</keyword>
<dbReference type="EMBL" id="CP101185">
    <property type="protein sequence ID" value="UYV96058.1"/>
    <property type="molecule type" value="Genomic_DNA"/>
</dbReference>
<dbReference type="Proteomes" id="UP001163293">
    <property type="component" value="Chromosome"/>
</dbReference>
<dbReference type="SUPFAM" id="SSF50199">
    <property type="entry name" value="Staphylococcal nuclease"/>
    <property type="match status" value="1"/>
</dbReference>
<dbReference type="AlphaFoldDB" id="A0AAX3EEK4"/>
<dbReference type="PROSITE" id="PS50830">
    <property type="entry name" value="TNASE_3"/>
    <property type="match status" value="1"/>
</dbReference>
<proteinExistence type="predicted"/>
<evidence type="ECO:0000313" key="3">
    <source>
        <dbReference type="EMBL" id="UYV96058.1"/>
    </source>
</evidence>
<feature type="domain" description="TNase-like" evidence="2">
    <location>
        <begin position="58"/>
        <end position="208"/>
    </location>
</feature>
<dbReference type="SMART" id="SM00318">
    <property type="entry name" value="SNc"/>
    <property type="match status" value="1"/>
</dbReference>
<dbReference type="Pfam" id="PF00565">
    <property type="entry name" value="SNase"/>
    <property type="match status" value="1"/>
</dbReference>
<evidence type="ECO:0000259" key="2">
    <source>
        <dbReference type="PROSITE" id="PS50830"/>
    </source>
</evidence>
<feature type="compositionally biased region" description="Polar residues" evidence="1">
    <location>
        <begin position="38"/>
        <end position="54"/>
    </location>
</feature>
<sequence>MKCTMIRPLFGGLIAAVLCIVTLTGCEDLPMAPGIPGTPSTSTAAAQEPAQVSSGPPAAVETKVIRVIDGDTVAVQPVDGVLKVTDTRGDVPEHTVRLLGIDAPEMNYRKDTGPECGAKAATDHLGGILPQGLPVTVQFDPKSDRTDRYGRSLAYVITPAYNDAARQQVIDGYAMPWFPKGEPEPQRIPEYRTAAEKATALHAGAHSQCPSIGRG</sequence>